<keyword evidence="1" id="KW-0808">Transferase</keyword>
<name>A0A2U1SX24_9MICO</name>
<dbReference type="PANTHER" id="PTHR43584:SF8">
    <property type="entry name" value="N-ACETYLMURAMATE ALPHA-1-PHOSPHATE URIDYLYLTRANSFERASE"/>
    <property type="match status" value="1"/>
</dbReference>
<reference evidence="5" key="1">
    <citation type="submission" date="2018-04" db="EMBL/GenBank/DDBJ databases">
        <authorList>
            <person name="Liu S."/>
            <person name="Wang Z."/>
            <person name="Li J."/>
        </authorList>
    </citation>
    <scope>NUCLEOTIDE SEQUENCE [LARGE SCALE GENOMIC DNA]</scope>
    <source>
        <strain evidence="5">S1194</strain>
    </source>
</reference>
<dbReference type="Pfam" id="PF12804">
    <property type="entry name" value="NTP_transf_3"/>
    <property type="match status" value="1"/>
</dbReference>
<dbReference type="AlphaFoldDB" id="A0A2U1SX24"/>
<dbReference type="EMBL" id="QEEX01000002">
    <property type="protein sequence ID" value="PWB96138.1"/>
    <property type="molecule type" value="Genomic_DNA"/>
</dbReference>
<accession>A0A2U1SX24</accession>
<dbReference type="SUPFAM" id="SSF53448">
    <property type="entry name" value="Nucleotide-diphospho-sugar transferases"/>
    <property type="match status" value="1"/>
</dbReference>
<comment type="caution">
    <text evidence="4">The sequence shown here is derived from an EMBL/GenBank/DDBJ whole genome shotgun (WGS) entry which is preliminary data.</text>
</comment>
<dbReference type="InterPro" id="IPR029044">
    <property type="entry name" value="Nucleotide-diphossugar_trans"/>
</dbReference>
<gene>
    <name evidence="4" type="ORF">DF220_12220</name>
</gene>
<evidence type="ECO:0000256" key="1">
    <source>
        <dbReference type="ARBA" id="ARBA00022679"/>
    </source>
</evidence>
<dbReference type="Gene3D" id="3.90.550.10">
    <property type="entry name" value="Spore Coat Polysaccharide Biosynthesis Protein SpsA, Chain A"/>
    <property type="match status" value="1"/>
</dbReference>
<organism evidence="4 5">
    <name type="scientific">Homoserinimonas hongtaonis</name>
    <dbReference type="NCBI Taxonomy" id="2079791"/>
    <lineage>
        <taxon>Bacteria</taxon>
        <taxon>Bacillati</taxon>
        <taxon>Actinomycetota</taxon>
        <taxon>Actinomycetes</taxon>
        <taxon>Micrococcales</taxon>
        <taxon>Microbacteriaceae</taxon>
        <taxon>Homoserinimonas</taxon>
    </lineage>
</organism>
<protein>
    <submittedName>
        <fullName evidence="4">UDP-N-acetylglucosamine pyrophosphorylase</fullName>
    </submittedName>
</protein>
<dbReference type="GO" id="GO:0016779">
    <property type="term" value="F:nucleotidyltransferase activity"/>
    <property type="evidence" value="ECO:0007669"/>
    <property type="project" value="UniProtKB-KW"/>
</dbReference>
<dbReference type="PANTHER" id="PTHR43584">
    <property type="entry name" value="NUCLEOTIDYL TRANSFERASE"/>
    <property type="match status" value="1"/>
</dbReference>
<dbReference type="Proteomes" id="UP000244978">
    <property type="component" value="Unassembled WGS sequence"/>
</dbReference>
<feature type="domain" description="MobA-like NTP transferase" evidence="3">
    <location>
        <begin position="6"/>
        <end position="129"/>
    </location>
</feature>
<dbReference type="CDD" id="cd02523">
    <property type="entry name" value="PC_cytidylyltransferase"/>
    <property type="match status" value="1"/>
</dbReference>
<sequence>MSTQIVILAAGMGSRLGRSLPKSLTELSDGRTIMQQQFDNIRQAFGDAAKVTIVVGYKLEHIIEAFPEASFVYNEQYDQTNTSKSLMRALRASTPGGVLWMNGDVVFDPEALERAAKMVALDQSFVSVNTSKVSDEEVKYTVDAEGFIKELSKTVKGGLGEAVGINYISSTGKVALLRQLGRVGDQDYFERGIELAIEQDGLLFEPVDISDLYAVEVDFAEDLERANLLFR</sequence>
<dbReference type="RefSeq" id="WP_108998385.1">
    <property type="nucleotide sequence ID" value="NZ_QEEX01000002.1"/>
</dbReference>
<keyword evidence="2" id="KW-0548">Nucleotidyltransferase</keyword>
<dbReference type="InterPro" id="IPR050065">
    <property type="entry name" value="GlmU-like"/>
</dbReference>
<evidence type="ECO:0000259" key="3">
    <source>
        <dbReference type="Pfam" id="PF12804"/>
    </source>
</evidence>
<evidence type="ECO:0000313" key="4">
    <source>
        <dbReference type="EMBL" id="PWB96138.1"/>
    </source>
</evidence>
<evidence type="ECO:0000256" key="2">
    <source>
        <dbReference type="ARBA" id="ARBA00022695"/>
    </source>
</evidence>
<proteinExistence type="predicted"/>
<keyword evidence="5" id="KW-1185">Reference proteome</keyword>
<evidence type="ECO:0000313" key="5">
    <source>
        <dbReference type="Proteomes" id="UP000244978"/>
    </source>
</evidence>
<dbReference type="InterPro" id="IPR025877">
    <property type="entry name" value="MobA-like_NTP_Trfase"/>
</dbReference>